<dbReference type="GO" id="GO:0004674">
    <property type="term" value="F:protein serine/threonine kinase activity"/>
    <property type="evidence" value="ECO:0007669"/>
    <property type="project" value="UniProtKB-KW"/>
</dbReference>
<keyword evidence="5 6" id="KW-0067">ATP-binding</keyword>
<dbReference type="SMART" id="SM00220">
    <property type="entry name" value="S_TKc"/>
    <property type="match status" value="1"/>
</dbReference>
<dbReference type="GO" id="GO:0005524">
    <property type="term" value="F:ATP binding"/>
    <property type="evidence" value="ECO:0007669"/>
    <property type="project" value="UniProtKB-UniRule"/>
</dbReference>
<evidence type="ECO:0000256" key="6">
    <source>
        <dbReference type="PROSITE-ProRule" id="PRU10141"/>
    </source>
</evidence>
<dbReference type="Gene3D" id="1.10.510.10">
    <property type="entry name" value="Transferase(Phosphotransferase) domain 1"/>
    <property type="match status" value="1"/>
</dbReference>
<comment type="similarity">
    <text evidence="7">Belongs to the protein kinase superfamily.</text>
</comment>
<dbReference type="InterPro" id="IPR017441">
    <property type="entry name" value="Protein_kinase_ATP_BS"/>
</dbReference>
<keyword evidence="3 6" id="KW-0547">Nucleotide-binding</keyword>
<evidence type="ECO:0000313" key="10">
    <source>
        <dbReference type="Proteomes" id="UP001431209"/>
    </source>
</evidence>
<evidence type="ECO:0000256" key="3">
    <source>
        <dbReference type="ARBA" id="ARBA00022741"/>
    </source>
</evidence>
<sequence length="405" mass="46259">MSTSEQQPNICNVVHKQILKEHRIQNETFLLPQRYVPKRILGKGAYGTVVEAKDKEANEKVAIKKNNKVFSKSDTNILVPKRVLREMKILDHLNHPNIVRLKGVVLPKNYEEFESVTLVTDLMETDLRSILKSRQTLSDRHIQYIMFQLIAALNYTHSASILHRDLKPANILINADSKIKLCDFGLARFIDFEGDPTMSTNYVQTRWYRAPELLLNYGQVSKQADMWSVGCIFAEMILGRPILTGSSPVNQIEKIVTMLGTPKPQDIRGSSEGVEFMKRLRFREARPLAELFPTVKNPHAIDLLSKLLVFNPEHRLSAAEAIKHPYMSQFYDEAVIFTCPSKFNYDFEDRLTDIKSVKMETYATMLSMSGVSKEDIEQEKAQIDSRGGSVMDSLRSMLGMRKSTN</sequence>
<dbReference type="InterPro" id="IPR050117">
    <property type="entry name" value="MAPK"/>
</dbReference>
<dbReference type="Gene3D" id="3.30.200.20">
    <property type="entry name" value="Phosphorylase Kinase, domain 1"/>
    <property type="match status" value="1"/>
</dbReference>
<keyword evidence="10" id="KW-1185">Reference proteome</keyword>
<feature type="binding site" evidence="6">
    <location>
        <position position="65"/>
    </location>
    <ligand>
        <name>ATP</name>
        <dbReference type="ChEBI" id="CHEBI:30616"/>
    </ligand>
</feature>
<dbReference type="PANTHER" id="PTHR24055">
    <property type="entry name" value="MITOGEN-ACTIVATED PROTEIN KINASE"/>
    <property type="match status" value="1"/>
</dbReference>
<dbReference type="InterPro" id="IPR008271">
    <property type="entry name" value="Ser/Thr_kinase_AS"/>
</dbReference>
<evidence type="ECO:0000256" key="1">
    <source>
        <dbReference type="ARBA" id="ARBA00022527"/>
    </source>
</evidence>
<evidence type="ECO:0000313" key="9">
    <source>
        <dbReference type="EMBL" id="KAL0490115.1"/>
    </source>
</evidence>
<dbReference type="SUPFAM" id="SSF56112">
    <property type="entry name" value="Protein kinase-like (PK-like)"/>
    <property type="match status" value="1"/>
</dbReference>
<dbReference type="FunFam" id="3.30.200.20:FF:000046">
    <property type="entry name" value="Mitogen-activated protein kinase"/>
    <property type="match status" value="1"/>
</dbReference>
<keyword evidence="2" id="KW-0808">Transferase</keyword>
<feature type="domain" description="Protein kinase" evidence="8">
    <location>
        <begin position="35"/>
        <end position="327"/>
    </location>
</feature>
<evidence type="ECO:0000256" key="4">
    <source>
        <dbReference type="ARBA" id="ARBA00022777"/>
    </source>
</evidence>
<evidence type="ECO:0000256" key="5">
    <source>
        <dbReference type="ARBA" id="ARBA00022840"/>
    </source>
</evidence>
<evidence type="ECO:0000256" key="7">
    <source>
        <dbReference type="RuleBase" id="RU000304"/>
    </source>
</evidence>
<dbReference type="FunFam" id="1.10.510.10:FF:000040">
    <property type="entry name" value="Mitogen-activated protein kinase"/>
    <property type="match status" value="1"/>
</dbReference>
<evidence type="ECO:0000259" key="8">
    <source>
        <dbReference type="PROSITE" id="PS50011"/>
    </source>
</evidence>
<proteinExistence type="inferred from homology"/>
<keyword evidence="1 7" id="KW-0723">Serine/threonine-protein kinase</keyword>
<dbReference type="InterPro" id="IPR011009">
    <property type="entry name" value="Kinase-like_dom_sf"/>
</dbReference>
<dbReference type="PROSITE" id="PS00108">
    <property type="entry name" value="PROTEIN_KINASE_ST"/>
    <property type="match status" value="1"/>
</dbReference>
<dbReference type="PROSITE" id="PS00107">
    <property type="entry name" value="PROTEIN_KINASE_ATP"/>
    <property type="match status" value="1"/>
</dbReference>
<protein>
    <submittedName>
        <fullName evidence="9">Mitogen-activated protein kinase</fullName>
    </submittedName>
</protein>
<dbReference type="EMBL" id="JAOPGA020001642">
    <property type="protein sequence ID" value="KAL0490115.1"/>
    <property type="molecule type" value="Genomic_DNA"/>
</dbReference>
<organism evidence="9 10">
    <name type="scientific">Acrasis kona</name>
    <dbReference type="NCBI Taxonomy" id="1008807"/>
    <lineage>
        <taxon>Eukaryota</taxon>
        <taxon>Discoba</taxon>
        <taxon>Heterolobosea</taxon>
        <taxon>Tetramitia</taxon>
        <taxon>Eutetramitia</taxon>
        <taxon>Acrasidae</taxon>
        <taxon>Acrasis</taxon>
    </lineage>
</organism>
<dbReference type="AlphaFoldDB" id="A0AAW2ZL09"/>
<name>A0AAW2ZL09_9EUKA</name>
<dbReference type="InterPro" id="IPR000719">
    <property type="entry name" value="Prot_kinase_dom"/>
</dbReference>
<dbReference type="Pfam" id="PF00069">
    <property type="entry name" value="Pkinase"/>
    <property type="match status" value="1"/>
</dbReference>
<comment type="caution">
    <text evidence="9">The sequence shown here is derived from an EMBL/GenBank/DDBJ whole genome shotgun (WGS) entry which is preliminary data.</text>
</comment>
<dbReference type="CDD" id="cd07834">
    <property type="entry name" value="STKc_MAPK"/>
    <property type="match status" value="1"/>
</dbReference>
<accession>A0AAW2ZL09</accession>
<gene>
    <name evidence="9" type="ORF">AKO1_006618</name>
</gene>
<evidence type="ECO:0000256" key="2">
    <source>
        <dbReference type="ARBA" id="ARBA00022679"/>
    </source>
</evidence>
<dbReference type="Proteomes" id="UP001431209">
    <property type="component" value="Unassembled WGS sequence"/>
</dbReference>
<dbReference type="PROSITE" id="PS50011">
    <property type="entry name" value="PROTEIN_KINASE_DOM"/>
    <property type="match status" value="1"/>
</dbReference>
<keyword evidence="4 9" id="KW-0418">Kinase</keyword>
<reference evidence="9 10" key="1">
    <citation type="submission" date="2024-03" db="EMBL/GenBank/DDBJ databases">
        <title>The Acrasis kona genome and developmental transcriptomes reveal deep origins of eukaryotic multicellular pathways.</title>
        <authorList>
            <person name="Sheikh S."/>
            <person name="Fu C.-J."/>
            <person name="Brown M.W."/>
            <person name="Baldauf S.L."/>
        </authorList>
    </citation>
    <scope>NUCLEOTIDE SEQUENCE [LARGE SCALE GENOMIC DNA]</scope>
    <source>
        <strain evidence="9 10">ATCC MYA-3509</strain>
    </source>
</reference>